<accession>A0LIS0</accession>
<dbReference type="AlphaFoldDB" id="A0LIS0"/>
<feature type="compositionally biased region" description="Basic and acidic residues" evidence="1">
    <location>
        <begin position="32"/>
        <end position="41"/>
    </location>
</feature>
<dbReference type="Proteomes" id="UP000001784">
    <property type="component" value="Chromosome"/>
</dbReference>
<evidence type="ECO:0000313" key="2">
    <source>
        <dbReference type="EMBL" id="ABK17322.1"/>
    </source>
</evidence>
<proteinExistence type="predicted"/>
<evidence type="ECO:0000256" key="1">
    <source>
        <dbReference type="SAM" id="MobiDB-lite"/>
    </source>
</evidence>
<dbReference type="InParanoid" id="A0LIS0"/>
<sequence length="95" mass="10396">MCLLPTRSSRRRIDAPDVPPMPWTDSIQDTPSNERRRDPDRFGIAPAAGANDRQSIRPPLRPSRLPGKCLFALRYPAAFPGGTRELAGVSGTRAA</sequence>
<evidence type="ECO:0000313" key="3">
    <source>
        <dbReference type="Proteomes" id="UP000001784"/>
    </source>
</evidence>
<reference evidence="2 3" key="1">
    <citation type="submission" date="2006-10" db="EMBL/GenBank/DDBJ databases">
        <title>Complete sequence of Syntrophobacter fumaroxidans MPOB.</title>
        <authorList>
            <consortium name="US DOE Joint Genome Institute"/>
            <person name="Copeland A."/>
            <person name="Lucas S."/>
            <person name="Lapidus A."/>
            <person name="Barry K."/>
            <person name="Detter J.C."/>
            <person name="Glavina del Rio T."/>
            <person name="Hammon N."/>
            <person name="Israni S."/>
            <person name="Pitluck S."/>
            <person name="Goltsman E.G."/>
            <person name="Martinez M."/>
            <person name="Schmutz J."/>
            <person name="Larimer F."/>
            <person name="Land M."/>
            <person name="Hauser L."/>
            <person name="Kyrpides N."/>
            <person name="Kim E."/>
            <person name="Boone D.R."/>
            <person name="Brockman F."/>
            <person name="Culley D."/>
            <person name="Ferry J."/>
            <person name="Gunsalus R."/>
            <person name="McInerney M.J."/>
            <person name="Morrison M."/>
            <person name="Plugge C."/>
            <person name="Rohlin L."/>
            <person name="Scholten J."/>
            <person name="Sieber J."/>
            <person name="Stams A.J.M."/>
            <person name="Worm P."/>
            <person name="Henstra A.M."/>
            <person name="Richardson P."/>
        </authorList>
    </citation>
    <scope>NUCLEOTIDE SEQUENCE [LARGE SCALE GENOMIC DNA]</scope>
    <source>
        <strain evidence="3">DSM 10017 / MPOB</strain>
    </source>
</reference>
<name>A0LIS0_SYNFM</name>
<protein>
    <submittedName>
        <fullName evidence="2">Uncharacterized protein</fullName>
    </submittedName>
</protein>
<keyword evidence="3" id="KW-1185">Reference proteome</keyword>
<gene>
    <name evidence="2" type="ordered locus">Sfum_1635</name>
</gene>
<feature type="region of interest" description="Disordered" evidence="1">
    <location>
        <begin position="1"/>
        <end position="62"/>
    </location>
</feature>
<organism evidence="2 3">
    <name type="scientific">Syntrophobacter fumaroxidans (strain DSM 10017 / MPOB)</name>
    <dbReference type="NCBI Taxonomy" id="335543"/>
    <lineage>
        <taxon>Bacteria</taxon>
        <taxon>Pseudomonadati</taxon>
        <taxon>Thermodesulfobacteriota</taxon>
        <taxon>Syntrophobacteria</taxon>
        <taxon>Syntrophobacterales</taxon>
        <taxon>Syntrophobacteraceae</taxon>
        <taxon>Syntrophobacter</taxon>
    </lineage>
</organism>
<dbReference type="HOGENOM" id="CLU_2371737_0_0_7"/>
<dbReference type="KEGG" id="sfu:Sfum_1635"/>
<dbReference type="EMBL" id="CP000478">
    <property type="protein sequence ID" value="ABK17322.1"/>
    <property type="molecule type" value="Genomic_DNA"/>
</dbReference>